<evidence type="ECO:0000313" key="1">
    <source>
        <dbReference type="EMBL" id="KAL1198617.1"/>
    </source>
</evidence>
<sequence>MAAALNEIKWLRRLLQELGIEQYAPTRLFYDSKDVIHIAANPVFHERTKHIESDCHAVRDVVRGRLISTHHIGTKEQLADLLTKALGRVHFEDLLSKLGVQNLYTPM</sequence>
<dbReference type="AlphaFoldDB" id="A0ABD0ZVI0"/>
<keyword evidence="2" id="KW-1185">Reference proteome</keyword>
<evidence type="ECO:0000313" key="2">
    <source>
        <dbReference type="Proteomes" id="UP001558713"/>
    </source>
</evidence>
<comment type="caution">
    <text evidence="1">The sequence shown here is derived from an EMBL/GenBank/DDBJ whole genome shotgun (WGS) entry which is preliminary data.</text>
</comment>
<dbReference type="CDD" id="cd09272">
    <property type="entry name" value="RNase_HI_RT_Ty1"/>
    <property type="match status" value="1"/>
</dbReference>
<dbReference type="Proteomes" id="UP001558713">
    <property type="component" value="Unassembled WGS sequence"/>
</dbReference>
<accession>A0ABD0ZVI0</accession>
<dbReference type="PANTHER" id="PTHR11439">
    <property type="entry name" value="GAG-POL-RELATED RETROTRANSPOSON"/>
    <property type="match status" value="1"/>
</dbReference>
<organism evidence="1 2">
    <name type="scientific">Cardamine amara subsp. amara</name>
    <dbReference type="NCBI Taxonomy" id="228776"/>
    <lineage>
        <taxon>Eukaryota</taxon>
        <taxon>Viridiplantae</taxon>
        <taxon>Streptophyta</taxon>
        <taxon>Embryophyta</taxon>
        <taxon>Tracheophyta</taxon>
        <taxon>Spermatophyta</taxon>
        <taxon>Magnoliopsida</taxon>
        <taxon>eudicotyledons</taxon>
        <taxon>Gunneridae</taxon>
        <taxon>Pentapetalae</taxon>
        <taxon>rosids</taxon>
        <taxon>malvids</taxon>
        <taxon>Brassicales</taxon>
        <taxon>Brassicaceae</taxon>
        <taxon>Cardamineae</taxon>
        <taxon>Cardamine</taxon>
    </lineage>
</organism>
<reference evidence="1 2" key="1">
    <citation type="submission" date="2024-04" db="EMBL/GenBank/DDBJ databases">
        <title>Genome assembly C_amara_ONT_v2.</title>
        <authorList>
            <person name="Yant L."/>
            <person name="Moore C."/>
            <person name="Slenker M."/>
        </authorList>
    </citation>
    <scope>NUCLEOTIDE SEQUENCE [LARGE SCALE GENOMIC DNA]</scope>
    <source>
        <tissue evidence="1">Leaf</tissue>
    </source>
</reference>
<dbReference type="EMBL" id="JBANAX010000661">
    <property type="protein sequence ID" value="KAL1198617.1"/>
    <property type="molecule type" value="Genomic_DNA"/>
</dbReference>
<gene>
    <name evidence="1" type="ORF">V5N11_001777</name>
</gene>
<proteinExistence type="predicted"/>
<name>A0ABD0ZVI0_CARAN</name>
<dbReference type="PANTHER" id="PTHR11439:SF470">
    <property type="entry name" value="CYSTEINE-RICH RLK (RECEPTOR-LIKE PROTEIN KINASE) 8"/>
    <property type="match status" value="1"/>
</dbReference>
<protein>
    <submittedName>
        <fullName evidence="1">Retrovirus-related Pol polyprotein from transposon RE1</fullName>
    </submittedName>
</protein>